<dbReference type="Pfam" id="PF00080">
    <property type="entry name" value="Sod_Cu"/>
    <property type="match status" value="1"/>
</dbReference>
<keyword evidence="2 9" id="KW-0479">Metal-binding</keyword>
<reference evidence="11" key="1">
    <citation type="submission" date="2021-06" db="EMBL/GenBank/DDBJ databases">
        <authorList>
            <person name="Kallberg Y."/>
            <person name="Tangrot J."/>
            <person name="Rosling A."/>
        </authorList>
    </citation>
    <scope>NUCLEOTIDE SEQUENCE</scope>
    <source>
        <strain evidence="11">BR232B</strain>
    </source>
</reference>
<dbReference type="InterPro" id="IPR018152">
    <property type="entry name" value="SOD_Cu/Zn_BS"/>
</dbReference>
<dbReference type="PROSITE" id="PS00332">
    <property type="entry name" value="SOD_CU_ZN_2"/>
    <property type="match status" value="1"/>
</dbReference>
<dbReference type="InterPro" id="IPR001424">
    <property type="entry name" value="SOD_Cu_Zn_dom"/>
</dbReference>
<comment type="function">
    <text evidence="9">Destroys radicals which are normally produced within the cells and which are toxic to biological systems.</text>
</comment>
<comment type="caution">
    <text evidence="11">The sequence shown here is derived from an EMBL/GenBank/DDBJ whole genome shotgun (WGS) entry which is preliminary data.</text>
</comment>
<evidence type="ECO:0000256" key="3">
    <source>
        <dbReference type="ARBA" id="ARBA00022833"/>
    </source>
</evidence>
<dbReference type="CDD" id="cd00305">
    <property type="entry name" value="Cu-Zn_Superoxide_Dismutase"/>
    <property type="match status" value="1"/>
</dbReference>
<sequence>MVVKAIAVLHFDQAFSGGTPNKVAGTVLFTENDDGTVKVDIDLKNLTAIGVNKNVGFHIHEFGDNTGGCISAGGHYNPHGKNHGAPTDSERHVGDLGNVTVNAESAVKQTLVDSVLKLTGQYSIIGRTVIIHAGIDDLGKGGAKDSLLTGNAGARVACGVIESVCHKVPGIGPGTS</sequence>
<evidence type="ECO:0000256" key="1">
    <source>
        <dbReference type="ARBA" id="ARBA00010457"/>
    </source>
</evidence>
<dbReference type="GO" id="GO:0004784">
    <property type="term" value="F:superoxide dismutase activity"/>
    <property type="evidence" value="ECO:0007669"/>
    <property type="project" value="UniProtKB-EC"/>
</dbReference>
<evidence type="ECO:0000256" key="5">
    <source>
        <dbReference type="ARBA" id="ARBA00023002"/>
    </source>
</evidence>
<dbReference type="SUPFAM" id="SSF49329">
    <property type="entry name" value="Cu,Zn superoxide dismutase-like"/>
    <property type="match status" value="1"/>
</dbReference>
<evidence type="ECO:0000256" key="7">
    <source>
        <dbReference type="ARBA" id="ARBA00023157"/>
    </source>
</evidence>
<dbReference type="GO" id="GO:0005507">
    <property type="term" value="F:copper ion binding"/>
    <property type="evidence" value="ECO:0007669"/>
    <property type="project" value="InterPro"/>
</dbReference>
<dbReference type="AlphaFoldDB" id="A0A9N9BE13"/>
<evidence type="ECO:0000259" key="10">
    <source>
        <dbReference type="Pfam" id="PF00080"/>
    </source>
</evidence>
<organism evidence="11 12">
    <name type="scientific">Paraglomus brasilianum</name>
    <dbReference type="NCBI Taxonomy" id="144538"/>
    <lineage>
        <taxon>Eukaryota</taxon>
        <taxon>Fungi</taxon>
        <taxon>Fungi incertae sedis</taxon>
        <taxon>Mucoromycota</taxon>
        <taxon>Glomeromycotina</taxon>
        <taxon>Glomeromycetes</taxon>
        <taxon>Paraglomerales</taxon>
        <taxon>Paraglomeraceae</taxon>
        <taxon>Paraglomus</taxon>
    </lineage>
</organism>
<dbReference type="PROSITE" id="PS00087">
    <property type="entry name" value="SOD_CU_ZN_1"/>
    <property type="match status" value="1"/>
</dbReference>
<dbReference type="FunFam" id="2.60.40.200:FF:000003">
    <property type="entry name" value="Superoxide dismutase [Cu-Zn], chloroplastic"/>
    <property type="match status" value="1"/>
</dbReference>
<evidence type="ECO:0000256" key="9">
    <source>
        <dbReference type="RuleBase" id="RU000393"/>
    </source>
</evidence>
<keyword evidence="7" id="KW-1015">Disulfide bond</keyword>
<keyword evidence="5 9" id="KW-0560">Oxidoreductase</keyword>
<comment type="catalytic activity">
    <reaction evidence="8 9">
        <text>2 superoxide + 2 H(+) = H2O2 + O2</text>
        <dbReference type="Rhea" id="RHEA:20696"/>
        <dbReference type="ChEBI" id="CHEBI:15378"/>
        <dbReference type="ChEBI" id="CHEBI:15379"/>
        <dbReference type="ChEBI" id="CHEBI:16240"/>
        <dbReference type="ChEBI" id="CHEBI:18421"/>
        <dbReference type="EC" id="1.15.1.1"/>
    </reaction>
</comment>
<keyword evidence="3 9" id="KW-0862">Zinc</keyword>
<evidence type="ECO:0000256" key="8">
    <source>
        <dbReference type="ARBA" id="ARBA00049204"/>
    </source>
</evidence>
<name>A0A9N9BE13_9GLOM</name>
<dbReference type="InterPro" id="IPR036423">
    <property type="entry name" value="SOD-like_Cu/Zn_dom_sf"/>
</dbReference>
<evidence type="ECO:0000256" key="4">
    <source>
        <dbReference type="ARBA" id="ARBA00022862"/>
    </source>
</evidence>
<keyword evidence="6 9" id="KW-0186">Copper</keyword>
<proteinExistence type="inferred from homology"/>
<keyword evidence="4" id="KW-0049">Antioxidant</keyword>
<dbReference type="EMBL" id="CAJVPI010000683">
    <property type="protein sequence ID" value="CAG8562582.1"/>
    <property type="molecule type" value="Genomic_DNA"/>
</dbReference>
<dbReference type="PANTHER" id="PTHR10003">
    <property type="entry name" value="SUPEROXIDE DISMUTASE CU-ZN -RELATED"/>
    <property type="match status" value="1"/>
</dbReference>
<dbReference type="Proteomes" id="UP000789739">
    <property type="component" value="Unassembled WGS sequence"/>
</dbReference>
<dbReference type="EC" id="1.15.1.1" evidence="9"/>
<protein>
    <recommendedName>
        <fullName evidence="9">Superoxide dismutase [Cu-Zn]</fullName>
        <ecNumber evidence="9">1.15.1.1</ecNumber>
    </recommendedName>
</protein>
<accession>A0A9N9BE13</accession>
<comment type="cofactor">
    <cofactor evidence="9">
        <name>Zn(2+)</name>
        <dbReference type="ChEBI" id="CHEBI:29105"/>
    </cofactor>
    <text evidence="9">Binds 1 zinc ion per subunit.</text>
</comment>
<dbReference type="Gene3D" id="2.60.40.200">
    <property type="entry name" value="Superoxide dismutase, copper/zinc binding domain"/>
    <property type="match status" value="1"/>
</dbReference>
<evidence type="ECO:0000313" key="11">
    <source>
        <dbReference type="EMBL" id="CAG8562582.1"/>
    </source>
</evidence>
<dbReference type="PRINTS" id="PR00068">
    <property type="entry name" value="CUZNDISMTASE"/>
</dbReference>
<dbReference type="OrthoDB" id="2015551at2759"/>
<feature type="domain" description="Superoxide dismutase copper/zinc binding" evidence="10">
    <location>
        <begin position="23"/>
        <end position="161"/>
    </location>
</feature>
<gene>
    <name evidence="11" type="ORF">PBRASI_LOCUS5669</name>
</gene>
<evidence type="ECO:0000256" key="6">
    <source>
        <dbReference type="ARBA" id="ARBA00023008"/>
    </source>
</evidence>
<dbReference type="InterPro" id="IPR024134">
    <property type="entry name" value="SOD_Cu/Zn_/chaperone"/>
</dbReference>
<keyword evidence="12" id="KW-1185">Reference proteome</keyword>
<comment type="cofactor">
    <cofactor evidence="9">
        <name>Cu cation</name>
        <dbReference type="ChEBI" id="CHEBI:23378"/>
    </cofactor>
    <text evidence="9">Binds 1 copper ion per subunit.</text>
</comment>
<evidence type="ECO:0000256" key="2">
    <source>
        <dbReference type="ARBA" id="ARBA00022723"/>
    </source>
</evidence>
<comment type="similarity">
    <text evidence="1 9">Belongs to the Cu-Zn superoxide dismutase family.</text>
</comment>
<evidence type="ECO:0000313" key="12">
    <source>
        <dbReference type="Proteomes" id="UP000789739"/>
    </source>
</evidence>